<evidence type="ECO:0008006" key="4">
    <source>
        <dbReference type="Google" id="ProtNLM"/>
    </source>
</evidence>
<sequence>MTSTMKGFRCWNAGSVRQTVYSDIGALPSDADAVFLAAHTPVTLAHPRGEELPGATSGERQVLDALLASVGDVDRNTIVAVTGGSGTGKSHIVRWVNAHLDASDARFHVLYVPRAVQSIRELLRRLVVGLPDGGGKELLTRIDAAIGNTNPAELQDRLLEEMRLALTWTLEPQMATDDESAAERAVREERNSLLGEPDEQGKRRDGLADLLALPEVNRALLRPEGRLYRLVQSLYSETSRRDEQQEAFTPADLPLRQPGLRRALAGKSGLIELWDIICHDPRPALDLLDEALRSALPRTLGLRAHNGETLDLLFRRSRQTLRDQGKELVLLFEDLAQFGLIDGELYDQFTIQPGSDLAPLRVLFAVTDGPYDKLPLTVQTRISHRFIVNSSALQDREAFVARYLNLVRVGRAEVETRWSQAQDSDTGDWVRNACDTREDGLPCQFRDECHKYFGAVEVAGLGRVGLYPYNGLALRRALDARGPSVTPRDALDVCVSEVLIEADAHIGRGTYPHERVRERFDFKVQRAKDVVLGGRTGEQAERLYRALVVWGDETELAPVIAEAFSLEVGVSRSQGTPALSKSGPQTEPRAATKTSSPSPLPPLFQWRNDDHLADDQVDFYRACLLRLVNSRLDLDQDLFHTANGEGAEILTRLFNRMSFDFPTDARGRRPGAGTVTFPIQRNDDDVRVLVAARWFDEHGHWDPERGTWPWPDGHDPVDLMLALECRLEQWANEVRVAFLSKVAGRDLARTVVGTRAVALIASGMPPHDVSDLDRVLSSPTSTSSATPAWASAWRAAAEALRKVSAVGWVGQFAAVRQGDRGGPQLIDAAELTAGLQTVLRSPVAHLRRVVEEFNDSAPVVASAARDLLSAVEQDAPSLLRDVTSAVETLAEGLEHAEPRAVAKAAREVGRRARDSGLFRPADGWNDFAEALDTLEALPAGLPLDWRRNEQESEAAEALAVEHWAGSAIAGALALQVVRNSMAATRQECVRSNSVAGDVDQRRREVRKKLKQVEEHLQALGTSEVRHG</sequence>
<feature type="region of interest" description="Disordered" evidence="1">
    <location>
        <begin position="574"/>
        <end position="602"/>
    </location>
</feature>
<accession>A0ABX0XYH7</accession>
<feature type="compositionally biased region" description="Basic and acidic residues" evidence="1">
    <location>
        <begin position="181"/>
        <end position="191"/>
    </location>
</feature>
<dbReference type="InterPro" id="IPR027417">
    <property type="entry name" value="P-loop_NTPase"/>
</dbReference>
<dbReference type="EMBL" id="JAATVY010000008">
    <property type="protein sequence ID" value="NJC70848.1"/>
    <property type="molecule type" value="Genomic_DNA"/>
</dbReference>
<comment type="caution">
    <text evidence="2">The sequence shown here is derived from an EMBL/GenBank/DDBJ whole genome shotgun (WGS) entry which is preliminary data.</text>
</comment>
<protein>
    <recommendedName>
        <fullName evidence="4">AAA+ ATPase domain-containing protein</fullName>
    </recommendedName>
</protein>
<evidence type="ECO:0000313" key="3">
    <source>
        <dbReference type="Proteomes" id="UP000722989"/>
    </source>
</evidence>
<evidence type="ECO:0000256" key="1">
    <source>
        <dbReference type="SAM" id="MobiDB-lite"/>
    </source>
</evidence>
<dbReference type="RefSeq" id="WP_167925749.1">
    <property type="nucleotide sequence ID" value="NZ_JAATVY010000008.1"/>
</dbReference>
<reference evidence="2 3" key="1">
    <citation type="submission" date="2020-03" db="EMBL/GenBank/DDBJ databases">
        <title>WGS of the type strain of Planosporangium spp.</title>
        <authorList>
            <person name="Thawai C."/>
        </authorList>
    </citation>
    <scope>NUCLEOTIDE SEQUENCE [LARGE SCALE GENOMIC DNA]</scope>
    <source>
        <strain evidence="2 3">TBRC 5610</strain>
    </source>
</reference>
<proteinExistence type="predicted"/>
<keyword evidence="3" id="KW-1185">Reference proteome</keyword>
<feature type="region of interest" description="Disordered" evidence="1">
    <location>
        <begin position="175"/>
        <end position="202"/>
    </location>
</feature>
<name>A0ABX0XYH7_9ACTN</name>
<evidence type="ECO:0000313" key="2">
    <source>
        <dbReference type="EMBL" id="NJC70848.1"/>
    </source>
</evidence>
<dbReference type="Proteomes" id="UP000722989">
    <property type="component" value="Unassembled WGS sequence"/>
</dbReference>
<dbReference type="SUPFAM" id="SSF52540">
    <property type="entry name" value="P-loop containing nucleoside triphosphate hydrolases"/>
    <property type="match status" value="1"/>
</dbReference>
<organism evidence="2 3">
    <name type="scientific">Planosporangium thailandense</name>
    <dbReference type="NCBI Taxonomy" id="765197"/>
    <lineage>
        <taxon>Bacteria</taxon>
        <taxon>Bacillati</taxon>
        <taxon>Actinomycetota</taxon>
        <taxon>Actinomycetes</taxon>
        <taxon>Micromonosporales</taxon>
        <taxon>Micromonosporaceae</taxon>
        <taxon>Planosporangium</taxon>
    </lineage>
</organism>
<gene>
    <name evidence="2" type="ORF">HC031_14140</name>
</gene>
<feature type="compositionally biased region" description="Polar residues" evidence="1">
    <location>
        <begin position="574"/>
        <end position="585"/>
    </location>
</feature>